<organism evidence="4">
    <name type="scientific">freshwater metagenome</name>
    <dbReference type="NCBI Taxonomy" id="449393"/>
    <lineage>
        <taxon>unclassified sequences</taxon>
        <taxon>metagenomes</taxon>
        <taxon>ecological metagenomes</taxon>
    </lineage>
</organism>
<name>A0A6J6ZJ19_9ZZZZ</name>
<dbReference type="Pfam" id="PF03060">
    <property type="entry name" value="NMO"/>
    <property type="match status" value="1"/>
</dbReference>
<dbReference type="CDD" id="cd04730">
    <property type="entry name" value="NPD_like"/>
    <property type="match status" value="1"/>
</dbReference>
<keyword evidence="1" id="KW-0285">Flavoprotein</keyword>
<reference evidence="4" key="1">
    <citation type="submission" date="2020-05" db="EMBL/GenBank/DDBJ databases">
        <authorList>
            <person name="Chiriac C."/>
            <person name="Salcher M."/>
            <person name="Ghai R."/>
            <person name="Kavagutti S V."/>
        </authorList>
    </citation>
    <scope>NUCLEOTIDE SEQUENCE</scope>
</reference>
<evidence type="ECO:0000256" key="1">
    <source>
        <dbReference type="ARBA" id="ARBA00022630"/>
    </source>
</evidence>
<keyword evidence="2" id="KW-0288">FMN</keyword>
<proteinExistence type="predicted"/>
<dbReference type="PANTHER" id="PTHR32332:SF33">
    <property type="entry name" value="NITRONATE MONOOXYGENASE DOMAIN-CONTAINING PROTEIN"/>
    <property type="match status" value="1"/>
</dbReference>
<dbReference type="Gene3D" id="3.20.20.70">
    <property type="entry name" value="Aldolase class I"/>
    <property type="match status" value="1"/>
</dbReference>
<dbReference type="AlphaFoldDB" id="A0A6J6ZJ19"/>
<dbReference type="InterPro" id="IPR004136">
    <property type="entry name" value="NMO"/>
</dbReference>
<gene>
    <name evidence="4" type="ORF">UFOPK3166_00145</name>
</gene>
<accession>A0A6J6ZJ19</accession>
<protein>
    <submittedName>
        <fullName evidence="4">Unannotated protein</fullName>
    </submittedName>
</protein>
<dbReference type="PANTHER" id="PTHR32332">
    <property type="entry name" value="2-NITROPROPANE DIOXYGENASE"/>
    <property type="match status" value="1"/>
</dbReference>
<evidence type="ECO:0000256" key="3">
    <source>
        <dbReference type="ARBA" id="ARBA00023002"/>
    </source>
</evidence>
<dbReference type="InterPro" id="IPR013785">
    <property type="entry name" value="Aldolase_TIM"/>
</dbReference>
<sequence length="480" mass="52667">MERAKYPLIIQGGMGIAISSWQLARTVSMAGQLGVVSGTSIDAVITRRLQDGDLDGSVRLALSQFPDQELSQEVLRRFYIEGGKERSAPYAPVPKLSLHPSDFAAQLLVISTFVEVALAKEKHDGLIGINFLEKIQLATIASIYGALLADVDYILIGAGIPSEIPRVLRDLVEHRKTDLPIAVENATQKYRLRFDPKIIKGDNSVTLHKPIFLAIVSSHILAAYLNKDDATRPDGFVIEGPSAGGHNAPPRGKTPIGENGQSLFSERDDADLEKVKAIGLPFWLAGGYSTPDKVREAIQAGAQGVQVGSLFALANESGLLHSYRTEILEKIEKNELTVITDPLGSPTSFPFKYIELSETISDHELFEERRRLCDLGYLRTVVEKSDGRIAYRCAGEPERTYLFKEGQPGGTLEKKCLCNALMANVGMAQHRLDGYEELPLITMGSDQKGEKELLTLHPHGWSATDVLDYLVSPSMKVNEF</sequence>
<keyword evidence="3" id="KW-0560">Oxidoreductase</keyword>
<dbReference type="GO" id="GO:0018580">
    <property type="term" value="F:nitronate monooxygenase activity"/>
    <property type="evidence" value="ECO:0007669"/>
    <property type="project" value="InterPro"/>
</dbReference>
<evidence type="ECO:0000256" key="2">
    <source>
        <dbReference type="ARBA" id="ARBA00022643"/>
    </source>
</evidence>
<dbReference type="EMBL" id="CAFABD010000010">
    <property type="protein sequence ID" value="CAB4817307.1"/>
    <property type="molecule type" value="Genomic_DNA"/>
</dbReference>
<evidence type="ECO:0000313" key="4">
    <source>
        <dbReference type="EMBL" id="CAB4817307.1"/>
    </source>
</evidence>
<dbReference type="SUPFAM" id="SSF51412">
    <property type="entry name" value="Inosine monophosphate dehydrogenase (IMPDH)"/>
    <property type="match status" value="1"/>
</dbReference>